<keyword evidence="1" id="KW-0732">Signal</keyword>
<sequence>MRFSVTSAVTIVTGLTASGSAFMIDTFDRQDCDGPVQSGVNILDNACAAWAEGFRSFKITGRGGNHQRAHFFAADNCGSLTGAIRSGYVDSTAHGFKIGECYDFHGATANVIASYYG</sequence>
<dbReference type="RefSeq" id="XP_033651719.1">
    <property type="nucleotide sequence ID" value="XM_033799883.1"/>
</dbReference>
<feature type="chain" id="PRO_5025591218" evidence="1">
    <location>
        <begin position="22"/>
        <end position="117"/>
    </location>
</feature>
<reference evidence="2" key="1">
    <citation type="journal article" date="2020" name="Stud. Mycol.">
        <title>101 Dothideomycetes genomes: a test case for predicting lifestyles and emergence of pathogens.</title>
        <authorList>
            <person name="Haridas S."/>
            <person name="Albert R."/>
            <person name="Binder M."/>
            <person name="Bloem J."/>
            <person name="Labutti K."/>
            <person name="Salamov A."/>
            <person name="Andreopoulos B."/>
            <person name="Baker S."/>
            <person name="Barry K."/>
            <person name="Bills G."/>
            <person name="Bluhm B."/>
            <person name="Cannon C."/>
            <person name="Castanera R."/>
            <person name="Culley D."/>
            <person name="Daum C."/>
            <person name="Ezra D."/>
            <person name="Gonzalez J."/>
            <person name="Henrissat B."/>
            <person name="Kuo A."/>
            <person name="Liang C."/>
            <person name="Lipzen A."/>
            <person name="Lutzoni F."/>
            <person name="Magnuson J."/>
            <person name="Mondo S."/>
            <person name="Nolan M."/>
            <person name="Ohm R."/>
            <person name="Pangilinan J."/>
            <person name="Park H.-J."/>
            <person name="Ramirez L."/>
            <person name="Alfaro M."/>
            <person name="Sun H."/>
            <person name="Tritt A."/>
            <person name="Yoshinaga Y."/>
            <person name="Zwiers L.-H."/>
            <person name="Turgeon B."/>
            <person name="Goodwin S."/>
            <person name="Spatafora J."/>
            <person name="Crous P."/>
            <person name="Grigoriev I."/>
        </authorList>
    </citation>
    <scope>NUCLEOTIDE SEQUENCE</scope>
    <source>
        <strain evidence="2">CBS 379.55</strain>
    </source>
</reference>
<name>A0A6A6JC36_WESOR</name>
<accession>A0A6A6JC36</accession>
<dbReference type="Proteomes" id="UP000800097">
    <property type="component" value="Unassembled WGS sequence"/>
</dbReference>
<feature type="signal peptide" evidence="1">
    <location>
        <begin position="1"/>
        <end position="21"/>
    </location>
</feature>
<protein>
    <submittedName>
        <fullName evidence="2">Uncharacterized protein</fullName>
    </submittedName>
</protein>
<proteinExistence type="predicted"/>
<dbReference type="OrthoDB" id="3598923at2759"/>
<evidence type="ECO:0000313" key="2">
    <source>
        <dbReference type="EMBL" id="KAF2274180.1"/>
    </source>
</evidence>
<dbReference type="EMBL" id="ML986504">
    <property type="protein sequence ID" value="KAF2274180.1"/>
    <property type="molecule type" value="Genomic_DNA"/>
</dbReference>
<dbReference type="AlphaFoldDB" id="A0A6A6JC36"/>
<organism evidence="2 3">
    <name type="scientific">Westerdykella ornata</name>
    <dbReference type="NCBI Taxonomy" id="318751"/>
    <lineage>
        <taxon>Eukaryota</taxon>
        <taxon>Fungi</taxon>
        <taxon>Dikarya</taxon>
        <taxon>Ascomycota</taxon>
        <taxon>Pezizomycotina</taxon>
        <taxon>Dothideomycetes</taxon>
        <taxon>Pleosporomycetidae</taxon>
        <taxon>Pleosporales</taxon>
        <taxon>Sporormiaceae</taxon>
        <taxon>Westerdykella</taxon>
    </lineage>
</organism>
<dbReference type="GeneID" id="54553058"/>
<evidence type="ECO:0000313" key="3">
    <source>
        <dbReference type="Proteomes" id="UP000800097"/>
    </source>
</evidence>
<keyword evidence="3" id="KW-1185">Reference proteome</keyword>
<evidence type="ECO:0000256" key="1">
    <source>
        <dbReference type="SAM" id="SignalP"/>
    </source>
</evidence>
<gene>
    <name evidence="2" type="ORF">EI97DRAFT_444196</name>
</gene>